<protein>
    <submittedName>
        <fullName evidence="1">Uncharacterized protein</fullName>
    </submittedName>
</protein>
<reference evidence="1" key="1">
    <citation type="submission" date="2023-06" db="EMBL/GenBank/DDBJ databases">
        <title>Genome-scale phylogeny and comparative genomics of the fungal order Sordariales.</title>
        <authorList>
            <consortium name="Lawrence Berkeley National Laboratory"/>
            <person name="Hensen N."/>
            <person name="Bonometti L."/>
            <person name="Westerberg I."/>
            <person name="Brannstrom I.O."/>
            <person name="Guillou S."/>
            <person name="Cros-Aarteil S."/>
            <person name="Calhoun S."/>
            <person name="Haridas S."/>
            <person name="Kuo A."/>
            <person name="Mondo S."/>
            <person name="Pangilinan J."/>
            <person name="Riley R."/>
            <person name="LaButti K."/>
            <person name="Andreopoulos B."/>
            <person name="Lipzen A."/>
            <person name="Chen C."/>
            <person name="Yanf M."/>
            <person name="Daum C."/>
            <person name="Ng V."/>
            <person name="Clum A."/>
            <person name="Steindorff A."/>
            <person name="Ohm R."/>
            <person name="Martin F."/>
            <person name="Silar P."/>
            <person name="Natvig D."/>
            <person name="Lalanne C."/>
            <person name="Gautier V."/>
            <person name="Ament-velasquez S.L."/>
            <person name="Kruys A."/>
            <person name="Hutchinson M.I."/>
            <person name="Powell A.J."/>
            <person name="Barry K."/>
            <person name="Miller A.N."/>
            <person name="Grigoriev I.V."/>
            <person name="Debuchy R."/>
            <person name="Gladieux P."/>
            <person name="Thoren M.H."/>
            <person name="Johannesson H."/>
        </authorList>
    </citation>
    <scope>NUCLEOTIDE SEQUENCE</scope>
    <source>
        <strain evidence="1">SMH3187-1</strain>
    </source>
</reference>
<dbReference type="AlphaFoldDB" id="A0AA40ENS7"/>
<organism evidence="1 2">
    <name type="scientific">Schizothecium vesticola</name>
    <dbReference type="NCBI Taxonomy" id="314040"/>
    <lineage>
        <taxon>Eukaryota</taxon>
        <taxon>Fungi</taxon>
        <taxon>Dikarya</taxon>
        <taxon>Ascomycota</taxon>
        <taxon>Pezizomycotina</taxon>
        <taxon>Sordariomycetes</taxon>
        <taxon>Sordariomycetidae</taxon>
        <taxon>Sordariales</taxon>
        <taxon>Schizotheciaceae</taxon>
        <taxon>Schizothecium</taxon>
    </lineage>
</organism>
<dbReference type="Proteomes" id="UP001172155">
    <property type="component" value="Unassembled WGS sequence"/>
</dbReference>
<accession>A0AA40ENS7</accession>
<sequence>MASGGLYQVWQIPILLVFKTGNTDLSTPLNISAFYLPGSTYFIETQYQRGTVGSNTNKFPFLVYGYDWLDPATGLYPSRDMRSSTFTFSNQTYRLGYVLDYGRCQPAGEYQ</sequence>
<dbReference type="EMBL" id="JAUKUD010000005">
    <property type="protein sequence ID" value="KAK0742717.1"/>
    <property type="molecule type" value="Genomic_DNA"/>
</dbReference>
<keyword evidence="2" id="KW-1185">Reference proteome</keyword>
<name>A0AA40ENS7_9PEZI</name>
<comment type="caution">
    <text evidence="1">The sequence shown here is derived from an EMBL/GenBank/DDBJ whole genome shotgun (WGS) entry which is preliminary data.</text>
</comment>
<proteinExistence type="predicted"/>
<evidence type="ECO:0000313" key="2">
    <source>
        <dbReference type="Proteomes" id="UP001172155"/>
    </source>
</evidence>
<evidence type="ECO:0000313" key="1">
    <source>
        <dbReference type="EMBL" id="KAK0742717.1"/>
    </source>
</evidence>
<gene>
    <name evidence="1" type="ORF">B0T18DRAFT_430138</name>
</gene>